<feature type="signal peptide" evidence="6">
    <location>
        <begin position="1"/>
        <end position="19"/>
    </location>
</feature>
<comment type="subcellular location">
    <subcellularLocation>
        <location evidence="1">Cell outer membrane</location>
        <topology evidence="1">Lipid-anchor</topology>
    </subcellularLocation>
</comment>
<comment type="caution">
    <text evidence="7">The sequence shown here is derived from an EMBL/GenBank/DDBJ whole genome shotgun (WGS) entry which is preliminary data.</text>
</comment>
<accession>A0A1J5N201</accession>
<evidence type="ECO:0000256" key="6">
    <source>
        <dbReference type="SAM" id="SignalP"/>
    </source>
</evidence>
<dbReference type="GO" id="GO:0009279">
    <property type="term" value="C:cell outer membrane"/>
    <property type="evidence" value="ECO:0007669"/>
    <property type="project" value="UniProtKB-SubCell"/>
</dbReference>
<dbReference type="AlphaFoldDB" id="A0A1J5N201"/>
<dbReference type="EMBL" id="LKAQ01000005">
    <property type="protein sequence ID" value="OIQ48840.1"/>
    <property type="molecule type" value="Genomic_DNA"/>
</dbReference>
<evidence type="ECO:0000313" key="7">
    <source>
        <dbReference type="EMBL" id="OIQ48840.1"/>
    </source>
</evidence>
<dbReference type="InterPro" id="IPR008874">
    <property type="entry name" value="TraT_complement-R"/>
</dbReference>
<name>A0A1J5N201_9BACT</name>
<evidence type="ECO:0000256" key="1">
    <source>
        <dbReference type="ARBA" id="ARBA00004459"/>
    </source>
</evidence>
<dbReference type="RefSeq" id="WP_071547275.1">
    <property type="nucleotide sequence ID" value="NZ_LKAQ01000005.1"/>
</dbReference>
<dbReference type="PROSITE" id="PS51257">
    <property type="entry name" value="PROKAR_LIPOPROTEIN"/>
    <property type="match status" value="1"/>
</dbReference>
<proteinExistence type="predicted"/>
<reference evidence="7 8" key="1">
    <citation type="submission" date="2015-09" db="EMBL/GenBank/DDBJ databases">
        <title>Genome of Desulfovibrio dechloracetivorans BerOc1, a mercury methylating strain isolated from highly hydrocarbons and metals contaminated coastal sediments.</title>
        <authorList>
            <person name="Goni Urriza M."/>
            <person name="Gassie C."/>
            <person name="Bouchez O."/>
            <person name="Klopp C."/>
            <person name="Ranchou-Peyruse A."/>
            <person name="Remy G."/>
        </authorList>
    </citation>
    <scope>NUCLEOTIDE SEQUENCE [LARGE SCALE GENOMIC DNA]</scope>
    <source>
        <strain evidence="7 8">BerOc1</strain>
    </source>
</reference>
<evidence type="ECO:0000256" key="5">
    <source>
        <dbReference type="ARBA" id="ARBA00023288"/>
    </source>
</evidence>
<sequence length="252" mass="27300">MLKTMKKAAVLAGVLFLLASCVERQQNTHRLVKDEATGYSYGAAKSGEFVADPAMFRNSKLKLRIRNTTGDPALDIHAFRDQLEAAYGDVGYTITHGDDFGILLDVNIRYFGQATEMLPAEYTFLGAAAGGVVGAAPGIQNGRGADAVTGAAAGTVMGAALSEILRNYATEETFIIISSVTMATVMPEHVEDEKTISFVTGKKIREKKTNFKGFRSRETVELAVYAGGFRADKSDIIDEVRARHLRILKDII</sequence>
<organism evidence="7 8">
    <name type="scientific">Pseudodesulfovibrio hydrargyri</name>
    <dbReference type="NCBI Taxonomy" id="2125990"/>
    <lineage>
        <taxon>Bacteria</taxon>
        <taxon>Pseudomonadati</taxon>
        <taxon>Thermodesulfobacteriota</taxon>
        <taxon>Desulfovibrionia</taxon>
        <taxon>Desulfovibrionales</taxon>
        <taxon>Desulfovibrionaceae</taxon>
    </lineage>
</organism>
<keyword evidence="3" id="KW-0472">Membrane</keyword>
<dbReference type="Pfam" id="PF05818">
    <property type="entry name" value="TraT"/>
    <property type="match status" value="1"/>
</dbReference>
<evidence type="ECO:0000256" key="2">
    <source>
        <dbReference type="ARBA" id="ARBA00022729"/>
    </source>
</evidence>
<keyword evidence="4" id="KW-0564">Palmitate</keyword>
<evidence type="ECO:0000313" key="8">
    <source>
        <dbReference type="Proteomes" id="UP000181901"/>
    </source>
</evidence>
<evidence type="ECO:0000256" key="4">
    <source>
        <dbReference type="ARBA" id="ARBA00023139"/>
    </source>
</evidence>
<keyword evidence="5" id="KW-0449">Lipoprotein</keyword>
<gene>
    <name evidence="7" type="ORF">BerOc1_03593</name>
</gene>
<protein>
    <submittedName>
        <fullName evidence="7">Enterobacterial TraT complement resistance protein</fullName>
    </submittedName>
</protein>
<keyword evidence="2 6" id="KW-0732">Signal</keyword>
<feature type="chain" id="PRO_5009635495" evidence="6">
    <location>
        <begin position="20"/>
        <end position="252"/>
    </location>
</feature>
<keyword evidence="8" id="KW-1185">Reference proteome</keyword>
<evidence type="ECO:0000256" key="3">
    <source>
        <dbReference type="ARBA" id="ARBA00023136"/>
    </source>
</evidence>
<dbReference type="Proteomes" id="UP000181901">
    <property type="component" value="Unassembled WGS sequence"/>
</dbReference>